<dbReference type="EC" id="2.7.7.84" evidence="5"/>
<dbReference type="PANTHER" id="PTHR11258:SF7">
    <property type="entry name" value="2'-5'-OLIGOADENYLATE SYNTHASE-LIKE PROTEIN 2"/>
    <property type="match status" value="1"/>
</dbReference>
<evidence type="ECO:0000313" key="13">
    <source>
        <dbReference type="EMBL" id="VCW76365.1"/>
    </source>
</evidence>
<evidence type="ECO:0000256" key="10">
    <source>
        <dbReference type="ARBA" id="ARBA00023118"/>
    </source>
</evidence>
<evidence type="ECO:0000313" key="14">
    <source>
        <dbReference type="Proteomes" id="UP000269945"/>
    </source>
</evidence>
<evidence type="ECO:0000256" key="2">
    <source>
        <dbReference type="ARBA" id="ARBA00001946"/>
    </source>
</evidence>
<dbReference type="GO" id="GO:0045071">
    <property type="term" value="P:negative regulation of viral genome replication"/>
    <property type="evidence" value="ECO:0007669"/>
    <property type="project" value="TreeGrafter"/>
</dbReference>
<dbReference type="GO" id="GO:0001730">
    <property type="term" value="F:2'-5'-oligoadenylate synthetase activity"/>
    <property type="evidence" value="ECO:0007669"/>
    <property type="project" value="UniProtKB-EC"/>
</dbReference>
<comment type="similarity">
    <text evidence="4">Belongs to the 2-5A synthase family.</text>
</comment>
<evidence type="ECO:0000256" key="11">
    <source>
        <dbReference type="SAM" id="MobiDB-lite"/>
    </source>
</evidence>
<dbReference type="InterPro" id="IPR002934">
    <property type="entry name" value="Polymerase_NTP_transf_dom"/>
</dbReference>
<keyword evidence="14" id="KW-1185">Reference proteome</keyword>
<keyword evidence="7" id="KW-0399">Innate immunity</keyword>
<dbReference type="GO" id="GO:0005654">
    <property type="term" value="C:nucleoplasm"/>
    <property type="evidence" value="ECO:0007669"/>
    <property type="project" value="TreeGrafter"/>
</dbReference>
<comment type="catalytic activity">
    <reaction evidence="1">
        <text>3 ATP = 5'-triphosphoadenylyl-(2'-&gt;5')-adenylyl-(2'-&gt;5')-adenosine + 2 diphosphate</text>
        <dbReference type="Rhea" id="RHEA:34407"/>
        <dbReference type="ChEBI" id="CHEBI:30616"/>
        <dbReference type="ChEBI" id="CHEBI:33019"/>
        <dbReference type="ChEBI" id="CHEBI:67143"/>
        <dbReference type="EC" id="2.7.7.84"/>
    </reaction>
</comment>
<evidence type="ECO:0000256" key="7">
    <source>
        <dbReference type="ARBA" id="ARBA00022588"/>
    </source>
</evidence>
<evidence type="ECO:0000256" key="8">
    <source>
        <dbReference type="ARBA" id="ARBA00022859"/>
    </source>
</evidence>
<feature type="region of interest" description="Disordered" evidence="11">
    <location>
        <begin position="1"/>
        <end position="24"/>
    </location>
</feature>
<dbReference type="PROSITE" id="PS50152">
    <property type="entry name" value="25A_SYNTH_3"/>
    <property type="match status" value="1"/>
</dbReference>
<dbReference type="GO" id="GO:0051607">
    <property type="term" value="P:defense response to virus"/>
    <property type="evidence" value="ECO:0007669"/>
    <property type="project" value="UniProtKB-KW"/>
</dbReference>
<dbReference type="GO" id="GO:0005829">
    <property type="term" value="C:cytosol"/>
    <property type="evidence" value="ECO:0007669"/>
    <property type="project" value="TreeGrafter"/>
</dbReference>
<dbReference type="InterPro" id="IPR043518">
    <property type="entry name" value="2-5OAS_N_CS"/>
</dbReference>
<evidence type="ECO:0000256" key="3">
    <source>
        <dbReference type="ARBA" id="ARBA00004496"/>
    </source>
</evidence>
<dbReference type="GO" id="GO:0005524">
    <property type="term" value="F:ATP binding"/>
    <property type="evidence" value="ECO:0007669"/>
    <property type="project" value="UniProtKB-KW"/>
</dbReference>
<feature type="non-terminal residue" evidence="13">
    <location>
        <position position="1"/>
    </location>
</feature>
<keyword evidence="8" id="KW-0391">Immunity</keyword>
<dbReference type="SUPFAM" id="SSF81301">
    <property type="entry name" value="Nucleotidyltransferase"/>
    <property type="match status" value="1"/>
</dbReference>
<dbReference type="AlphaFoldDB" id="A0A9X9PXL1"/>
<evidence type="ECO:0000256" key="6">
    <source>
        <dbReference type="ARBA" id="ARBA00022490"/>
    </source>
</evidence>
<dbReference type="CDD" id="cd16103">
    <property type="entry name" value="Ubl2_OASL"/>
    <property type="match status" value="1"/>
</dbReference>
<evidence type="ECO:0000259" key="12">
    <source>
        <dbReference type="PROSITE" id="PS50053"/>
    </source>
</evidence>
<keyword evidence="9" id="KW-0694">RNA-binding</keyword>
<organism evidence="13 14">
    <name type="scientific">Gulo gulo</name>
    <name type="common">Wolverine</name>
    <name type="synonym">Gluton</name>
    <dbReference type="NCBI Taxonomy" id="48420"/>
    <lineage>
        <taxon>Eukaryota</taxon>
        <taxon>Metazoa</taxon>
        <taxon>Chordata</taxon>
        <taxon>Craniata</taxon>
        <taxon>Vertebrata</taxon>
        <taxon>Euteleostomi</taxon>
        <taxon>Mammalia</taxon>
        <taxon>Eutheria</taxon>
        <taxon>Laurasiatheria</taxon>
        <taxon>Carnivora</taxon>
        <taxon>Caniformia</taxon>
        <taxon>Musteloidea</taxon>
        <taxon>Mustelidae</taxon>
        <taxon>Guloninae</taxon>
        <taxon>Gulo</taxon>
    </lineage>
</organism>
<dbReference type="InterPro" id="IPR000626">
    <property type="entry name" value="Ubiquitin-like_dom"/>
</dbReference>
<feature type="domain" description="Ubiquitin-like" evidence="12">
    <location>
        <begin position="405"/>
        <end position="478"/>
    </location>
</feature>
<dbReference type="Gene3D" id="3.30.460.10">
    <property type="entry name" value="Beta Polymerase, domain 2"/>
    <property type="match status" value="1"/>
</dbReference>
<dbReference type="Pfam" id="PF10421">
    <property type="entry name" value="OAS1_C"/>
    <property type="match status" value="1"/>
</dbReference>
<feature type="domain" description="Ubiquitin-like" evidence="12">
    <location>
        <begin position="485"/>
        <end position="557"/>
    </location>
</feature>
<dbReference type="GO" id="GO:0016020">
    <property type="term" value="C:membrane"/>
    <property type="evidence" value="ECO:0007669"/>
    <property type="project" value="TreeGrafter"/>
</dbReference>
<evidence type="ECO:0000256" key="5">
    <source>
        <dbReference type="ARBA" id="ARBA00012577"/>
    </source>
</evidence>
<dbReference type="FunFam" id="3.10.20.90:FF:000205">
    <property type="entry name" value="2'-5'-oligoadenylate synthase-like protein 2"/>
    <property type="match status" value="1"/>
</dbReference>
<dbReference type="SMART" id="SM00213">
    <property type="entry name" value="UBQ"/>
    <property type="match status" value="2"/>
</dbReference>
<gene>
    <name evidence="13" type="ORF">BN2614_LOCUS1</name>
</gene>
<dbReference type="PANTHER" id="PTHR11258">
    <property type="entry name" value="2-5 OLIGOADENYLATE SYNTHETASE"/>
    <property type="match status" value="1"/>
</dbReference>
<dbReference type="Gene3D" id="1.10.1410.20">
    <property type="entry name" value="2'-5'-oligoadenylate synthetase 1, domain 2"/>
    <property type="match status" value="1"/>
</dbReference>
<evidence type="ECO:0000256" key="9">
    <source>
        <dbReference type="ARBA" id="ARBA00022884"/>
    </source>
</evidence>
<comment type="caution">
    <text evidence="13">The sequence shown here is derived from an EMBL/GenBank/DDBJ whole genome shotgun (WGS) entry which is preliminary data.</text>
</comment>
<dbReference type="GO" id="GO:0045087">
    <property type="term" value="P:innate immune response"/>
    <property type="evidence" value="ECO:0007669"/>
    <property type="project" value="UniProtKB-KW"/>
</dbReference>
<comment type="cofactor">
    <cofactor evidence="2">
        <name>Mg(2+)</name>
        <dbReference type="ChEBI" id="CHEBI:18420"/>
    </cofactor>
</comment>
<dbReference type="SUPFAM" id="SSF81631">
    <property type="entry name" value="PAP/OAS1 substrate-binding domain"/>
    <property type="match status" value="1"/>
</dbReference>
<dbReference type="InterPro" id="IPR029071">
    <property type="entry name" value="Ubiquitin-like_domsf"/>
</dbReference>
<dbReference type="InterPro" id="IPR043519">
    <property type="entry name" value="NT_sf"/>
</dbReference>
<protein>
    <recommendedName>
        <fullName evidence="5">2'-5' oligoadenylate synthase</fullName>
        <ecNumber evidence="5">2.7.7.84</ecNumber>
    </recommendedName>
</protein>
<dbReference type="Pfam" id="PF01909">
    <property type="entry name" value="NTP_transf_2"/>
    <property type="match status" value="1"/>
</dbReference>
<name>A0A9X9PXL1_GULGU</name>
<dbReference type="Proteomes" id="UP000269945">
    <property type="component" value="Unassembled WGS sequence"/>
</dbReference>
<sequence length="557" mass="64147">KTGAGRSWKEQPCGRPNARGGVAGAPQPFCLCGKPREAQRIQPGPPPGLVEMAFSEVPSYTPADTLSAFVEQNLRPDPDWKEELKDAWQRIERFFRERCFRDELVLDQEVRVLKVVKGGSSGKGTTLNYSSDVDLVLFLSCFSSFQDQADHREFVINFIKKRLTKYSRSLAYSITMVPRKETTRVPRSLSFQVQLRKNSKAIGVDVLPAYDALKNFCRDAKPSPEIYEDLITSGAPPGEFSPSFTELQRHFVKGRPVKLKNLLRMVKYWHQQKLKPKYRNAALPPKYALELLTIYAWEIGTNQSDNFSLDEGYRAVMELLINYQNICVYWTKYYDFQNETVRIYVKQRLKECRPVILDPADPTNNLGSKKSWDLVAREAVRELEQACFRTEDPNQAWYIQPARDVQVTVKKAGEEAWTFSVNPYSPIWKMKIEIRRMWGFEGQQRLSFLEPGGERKMLSSRKTLADYGIFSKVSIRVLETFPPEIQVFVKDSNGHSKPYAIHPEDSIRDLKEKIEEAGGLSVVDQILKFQNRTLRNHCSLSDLQIKDCDTILLMRRT</sequence>
<evidence type="ECO:0000256" key="1">
    <source>
        <dbReference type="ARBA" id="ARBA00001112"/>
    </source>
</evidence>
<proteinExistence type="inferred from homology"/>
<keyword evidence="10" id="KW-0051">Antiviral defense</keyword>
<evidence type="ECO:0000256" key="4">
    <source>
        <dbReference type="ARBA" id="ARBA00009526"/>
    </source>
</evidence>
<dbReference type="InterPro" id="IPR018952">
    <property type="entry name" value="2-5-oligoAdlate_synth_1_dom2/C"/>
</dbReference>
<reference evidence="13 14" key="1">
    <citation type="submission" date="2018-10" db="EMBL/GenBank/DDBJ databases">
        <authorList>
            <person name="Ekblom R."/>
            <person name="Jareborg N."/>
        </authorList>
    </citation>
    <scope>NUCLEOTIDE SEQUENCE [LARGE SCALE GENOMIC DNA]</scope>
    <source>
        <tissue evidence="13">Muscle</tissue>
    </source>
</reference>
<dbReference type="GO" id="GO:0046872">
    <property type="term" value="F:metal ion binding"/>
    <property type="evidence" value="ECO:0007669"/>
    <property type="project" value="UniProtKB-KW"/>
</dbReference>
<dbReference type="CDD" id="cd01811">
    <property type="entry name" value="Ubl1_OASL"/>
    <property type="match status" value="1"/>
</dbReference>
<comment type="subcellular location">
    <subcellularLocation>
        <location evidence="3">Cytoplasm</location>
    </subcellularLocation>
</comment>
<dbReference type="CDD" id="cd05400">
    <property type="entry name" value="NT_2-5OAS_ClassI-CCAase"/>
    <property type="match status" value="1"/>
</dbReference>
<dbReference type="GO" id="GO:0003725">
    <property type="term" value="F:double-stranded RNA binding"/>
    <property type="evidence" value="ECO:0007669"/>
    <property type="project" value="TreeGrafter"/>
</dbReference>
<dbReference type="InterPro" id="IPR006117">
    <property type="entry name" value="2-5OAS_C_CS"/>
</dbReference>
<dbReference type="PROSITE" id="PS00832">
    <property type="entry name" value="25A_SYNTH_1"/>
    <property type="match status" value="1"/>
</dbReference>
<dbReference type="FunFam" id="3.30.460.10:FF:000007">
    <property type="entry name" value="2'-5'-oligoadenylate synthetase 1"/>
    <property type="match status" value="1"/>
</dbReference>
<dbReference type="Gene3D" id="3.10.20.90">
    <property type="entry name" value="Phosphatidylinositol 3-kinase Catalytic Subunit, Chain A, domain 1"/>
    <property type="match status" value="2"/>
</dbReference>
<dbReference type="InterPro" id="IPR006116">
    <property type="entry name" value="NT_2-5OAS_ClassI-CCAase"/>
</dbReference>
<dbReference type="PROSITE" id="PS50053">
    <property type="entry name" value="UBIQUITIN_2"/>
    <property type="match status" value="2"/>
</dbReference>
<dbReference type="FunFam" id="1.10.1410.20:FF:000001">
    <property type="entry name" value="2'-5'-oligoadenylate synthetase 1"/>
    <property type="match status" value="1"/>
</dbReference>
<dbReference type="Pfam" id="PF00240">
    <property type="entry name" value="ubiquitin"/>
    <property type="match status" value="1"/>
</dbReference>
<dbReference type="SUPFAM" id="SSF54236">
    <property type="entry name" value="Ubiquitin-like"/>
    <property type="match status" value="2"/>
</dbReference>
<keyword evidence="6" id="KW-0963">Cytoplasm</keyword>
<dbReference type="PROSITE" id="PS00833">
    <property type="entry name" value="25A_SYNTH_2"/>
    <property type="match status" value="1"/>
</dbReference>
<dbReference type="EMBL" id="CYRY02007255">
    <property type="protein sequence ID" value="VCW76365.1"/>
    <property type="molecule type" value="Genomic_DNA"/>
</dbReference>
<accession>A0A9X9PXL1</accession>